<sequence>MTNSPENIEVKQEPVNSPIFDFNEEIKLISSSFEYTKDAEINSPERRNNQFSNLTPSSKGLEGELEVKLSDSTLEISKHLLPFSTKPNLGEIINNSDNILNTIKDMESLNISTSIEQETTQCTTPEVSNEAEVHNATPNETDLIPSLPNMLTQLGFQFDSTSNTDQNSTLTVVKQEETNPFSSIQNSNNNSNIFFNNTNSGRTSPNLAIAIKKETETSALNHVSRNGSPYSPAGPSTLNRATPTRSPPVLDDSANMYGFDLLPREYQSPSQSQLSSSNHNSINYSNANSSLSNTPRENSPSSPNLNSSRRRVINSSPTKRAKTGHIYSKSASNAKPQSPNTNNNSDKSLSSVILSPPHLSSPGTSRSSFNTLSTLNGASNNDQISNSSLNQQKANDAKSSDKSTAINSKNISLNLSKGSNNTNVEKKRIISESKSTTKETAQKPKQTSKLNPNNPIKPISEKSIKPVSKSQVSKGSTSKSTGSKKVSTEIPTREHKPQSQSKFSKDSLPEDELTISETVKPKKTTKNTDVPYARKTTPNKEDRSKRRNRQHKPQDCNYNPPATSRSGRTLKPLGNFWENAVGYEIKPMPKLDYPKRK</sequence>
<feature type="region of interest" description="Disordered" evidence="1">
    <location>
        <begin position="180"/>
        <end position="203"/>
    </location>
</feature>
<protein>
    <submittedName>
        <fullName evidence="2">Uncharacterized protein</fullName>
    </submittedName>
</protein>
<feature type="compositionally biased region" description="Low complexity" evidence="1">
    <location>
        <begin position="180"/>
        <end position="200"/>
    </location>
</feature>
<dbReference type="Proteomes" id="UP000070444">
    <property type="component" value="Unassembled WGS sequence"/>
</dbReference>
<dbReference type="EMBL" id="KQ964458">
    <property type="protein sequence ID" value="KXN72194.1"/>
    <property type="molecule type" value="Genomic_DNA"/>
</dbReference>
<evidence type="ECO:0000313" key="3">
    <source>
        <dbReference type="Proteomes" id="UP000070444"/>
    </source>
</evidence>
<feature type="compositionally biased region" description="Polar residues" evidence="1">
    <location>
        <begin position="556"/>
        <end position="567"/>
    </location>
</feature>
<feature type="region of interest" description="Disordered" evidence="1">
    <location>
        <begin position="219"/>
        <end position="572"/>
    </location>
</feature>
<gene>
    <name evidence="2" type="ORF">CONCODRAFT_77927</name>
</gene>
<accession>A0A137PB39</accession>
<keyword evidence="3" id="KW-1185">Reference proteome</keyword>
<feature type="compositionally biased region" description="Polar residues" evidence="1">
    <location>
        <begin position="402"/>
        <end position="423"/>
    </location>
</feature>
<feature type="compositionally biased region" description="Polar residues" evidence="1">
    <location>
        <begin position="219"/>
        <end position="244"/>
    </location>
</feature>
<organism evidence="2 3">
    <name type="scientific">Conidiobolus coronatus (strain ATCC 28846 / CBS 209.66 / NRRL 28638)</name>
    <name type="common">Delacroixia coronata</name>
    <dbReference type="NCBI Taxonomy" id="796925"/>
    <lineage>
        <taxon>Eukaryota</taxon>
        <taxon>Fungi</taxon>
        <taxon>Fungi incertae sedis</taxon>
        <taxon>Zoopagomycota</taxon>
        <taxon>Entomophthoromycotina</taxon>
        <taxon>Entomophthoromycetes</taxon>
        <taxon>Entomophthorales</taxon>
        <taxon>Ancylistaceae</taxon>
        <taxon>Conidiobolus</taxon>
    </lineage>
</organism>
<proteinExistence type="predicted"/>
<feature type="compositionally biased region" description="Basic and acidic residues" evidence="1">
    <location>
        <begin position="491"/>
        <end position="508"/>
    </location>
</feature>
<dbReference type="AlphaFoldDB" id="A0A137PB39"/>
<evidence type="ECO:0000313" key="2">
    <source>
        <dbReference type="EMBL" id="KXN72194.1"/>
    </source>
</evidence>
<feature type="compositionally biased region" description="Basic and acidic residues" evidence="1">
    <location>
        <begin position="424"/>
        <end position="442"/>
    </location>
</feature>
<reference evidence="2 3" key="1">
    <citation type="journal article" date="2015" name="Genome Biol. Evol.">
        <title>Phylogenomic analyses indicate that early fungi evolved digesting cell walls of algal ancestors of land plants.</title>
        <authorList>
            <person name="Chang Y."/>
            <person name="Wang S."/>
            <person name="Sekimoto S."/>
            <person name="Aerts A.L."/>
            <person name="Choi C."/>
            <person name="Clum A."/>
            <person name="LaButti K.M."/>
            <person name="Lindquist E.A."/>
            <person name="Yee Ngan C."/>
            <person name="Ohm R.A."/>
            <person name="Salamov A.A."/>
            <person name="Grigoriev I.V."/>
            <person name="Spatafora J.W."/>
            <person name="Berbee M.L."/>
        </authorList>
    </citation>
    <scope>NUCLEOTIDE SEQUENCE [LARGE SCALE GENOMIC DNA]</scope>
    <source>
        <strain evidence="2 3">NRRL 28638</strain>
    </source>
</reference>
<feature type="compositionally biased region" description="Low complexity" evidence="1">
    <location>
        <begin position="267"/>
        <end position="307"/>
    </location>
</feature>
<name>A0A137PB39_CONC2</name>
<feature type="compositionally biased region" description="Polar residues" evidence="1">
    <location>
        <begin position="329"/>
        <end position="353"/>
    </location>
</feature>
<evidence type="ECO:0000256" key="1">
    <source>
        <dbReference type="SAM" id="MobiDB-lite"/>
    </source>
</evidence>
<feature type="compositionally biased region" description="Low complexity" evidence="1">
    <location>
        <begin position="467"/>
        <end position="485"/>
    </location>
</feature>
<feature type="compositionally biased region" description="Polar residues" evidence="1">
    <location>
        <begin position="443"/>
        <end position="454"/>
    </location>
</feature>
<feature type="compositionally biased region" description="Polar residues" evidence="1">
    <location>
        <begin position="361"/>
        <end position="394"/>
    </location>
</feature>